<dbReference type="EMBL" id="JASSZA010000015">
    <property type="protein sequence ID" value="KAK2092277.1"/>
    <property type="molecule type" value="Genomic_DNA"/>
</dbReference>
<dbReference type="GO" id="GO:0008233">
    <property type="term" value="F:peptidase activity"/>
    <property type="evidence" value="ECO:0007669"/>
    <property type="project" value="UniProtKB-KW"/>
</dbReference>
<keyword evidence="2" id="KW-0645">Protease</keyword>
<reference evidence="2 3" key="1">
    <citation type="submission" date="2023-05" db="EMBL/GenBank/DDBJ databases">
        <title>B98-5 Cell Line De Novo Hybrid Assembly: An Optical Mapping Approach.</title>
        <authorList>
            <person name="Kananen K."/>
            <person name="Auerbach J.A."/>
            <person name="Kautto E."/>
            <person name="Blachly J.S."/>
        </authorList>
    </citation>
    <scope>NUCLEOTIDE SEQUENCE [LARGE SCALE GENOMIC DNA]</scope>
    <source>
        <strain evidence="2">B95-8</strain>
        <tissue evidence="2">Cell line</tissue>
    </source>
</reference>
<dbReference type="GO" id="GO:0006508">
    <property type="term" value="P:proteolysis"/>
    <property type="evidence" value="ECO:0007669"/>
    <property type="project" value="UniProtKB-KW"/>
</dbReference>
<evidence type="ECO:0000313" key="2">
    <source>
        <dbReference type="EMBL" id="KAK2092277.1"/>
    </source>
</evidence>
<keyword evidence="1" id="KW-0833">Ubl conjugation pathway</keyword>
<dbReference type="PANTHER" id="PTHR46896:SF1">
    <property type="entry name" value="SENTRIN-SPECIFIC PROTEASE 6"/>
    <property type="match status" value="1"/>
</dbReference>
<dbReference type="PANTHER" id="PTHR46896">
    <property type="entry name" value="SENTRIN-SPECIFIC PROTEASE"/>
    <property type="match status" value="1"/>
</dbReference>
<name>A0ABQ9U5D9_SAGOE</name>
<dbReference type="InterPro" id="IPR051947">
    <property type="entry name" value="Sentrin-specific_protease"/>
</dbReference>
<protein>
    <submittedName>
        <fullName evidence="2">Sentrin-specific protease 6</fullName>
    </submittedName>
</protein>
<keyword evidence="3" id="KW-1185">Reference proteome</keyword>
<comment type="caution">
    <text evidence="2">The sequence shown here is derived from an EMBL/GenBank/DDBJ whole genome shotgun (WGS) entry which is preliminary data.</text>
</comment>
<proteinExistence type="predicted"/>
<accession>A0ABQ9U5D9</accession>
<keyword evidence="2" id="KW-0378">Hydrolase</keyword>
<evidence type="ECO:0000313" key="3">
    <source>
        <dbReference type="Proteomes" id="UP001266305"/>
    </source>
</evidence>
<sequence length="184" mass="20167">MAAGKSGVCAGKITFLEALARSESKRDGGFKNNRSFDHEEESEGDTDKECFTSVWATALFIITTLCAFTYEIRALNCGTNLLSVDEDEDSETSKGKKLNRRPEIVATSSGEFILKTYVRRTKSESFKTLKSNPIGLNTLSNNKKLSENAQNTSLCSGTVVHGRRFHHAHAQIPVVKTAAQSSLD</sequence>
<organism evidence="2 3">
    <name type="scientific">Saguinus oedipus</name>
    <name type="common">Cotton-top tamarin</name>
    <name type="synonym">Oedipomidas oedipus</name>
    <dbReference type="NCBI Taxonomy" id="9490"/>
    <lineage>
        <taxon>Eukaryota</taxon>
        <taxon>Metazoa</taxon>
        <taxon>Chordata</taxon>
        <taxon>Craniata</taxon>
        <taxon>Vertebrata</taxon>
        <taxon>Euteleostomi</taxon>
        <taxon>Mammalia</taxon>
        <taxon>Eutheria</taxon>
        <taxon>Euarchontoglires</taxon>
        <taxon>Primates</taxon>
        <taxon>Haplorrhini</taxon>
        <taxon>Platyrrhini</taxon>
        <taxon>Cebidae</taxon>
        <taxon>Callitrichinae</taxon>
        <taxon>Saguinus</taxon>
    </lineage>
</organism>
<dbReference type="Proteomes" id="UP001266305">
    <property type="component" value="Unassembled WGS sequence"/>
</dbReference>
<gene>
    <name evidence="2" type="primary">SENP6_2</name>
    <name evidence="2" type="ORF">P7K49_028805</name>
</gene>
<evidence type="ECO:0000256" key="1">
    <source>
        <dbReference type="ARBA" id="ARBA00022786"/>
    </source>
</evidence>